<keyword evidence="3" id="KW-0456">Lyase</keyword>
<protein>
    <recommendedName>
        <fullName evidence="5">U6 snRNA phosphodiesterase</fullName>
        <ecNumber evidence="5">3.1.4.-</ecNumber>
    </recommendedName>
</protein>
<comment type="subcellular location">
    <subcellularLocation>
        <location evidence="5">Nucleus</location>
    </subcellularLocation>
</comment>
<dbReference type="PANTHER" id="PTHR13522">
    <property type="entry name" value="U6 SNRNA PHOSPHODIESTERASE 1"/>
    <property type="match status" value="1"/>
</dbReference>
<dbReference type="PANTHER" id="PTHR13522:SF3">
    <property type="entry name" value="U6 SNRNA PHOSPHODIESTERASE 1"/>
    <property type="match status" value="1"/>
</dbReference>
<feature type="active site" description="Proton donor/acceptor" evidence="5">
    <location>
        <position position="130"/>
    </location>
</feature>
<name>A0AAN7TBF2_9PEZI</name>
<evidence type="ECO:0000256" key="6">
    <source>
        <dbReference type="SAM" id="MobiDB-lite"/>
    </source>
</evidence>
<dbReference type="GO" id="GO:0005634">
    <property type="term" value="C:nucleus"/>
    <property type="evidence" value="ECO:0007669"/>
    <property type="project" value="UniProtKB-SubCell"/>
</dbReference>
<evidence type="ECO:0000256" key="5">
    <source>
        <dbReference type="HAMAP-Rule" id="MF_03040"/>
    </source>
</evidence>
<sequence>MAVVEYSDSDDSDAAATPSTPPLKKRKVDVGQAKQLPPLPDTFLDLYSSSVRPSTQDDPLLHGGRKRVTSHVEGNWPTHVFLEWNPAPEEHRMLASYVVREAGEHGQSSSSDQRVHSLLTNELGVPLPLHVSLSRPLVLKTEQKETFLKQIRYALSTSHVRTVTAQLSTVRWHPNEDKSRWFLVVQLRKLQGDELGKLLKACNTVASAFDQPLLYPSNSTSRDSPQDVADSGQFHISIAWSLTPPRLSAAEITGDDATPKSDVGSSSITEHSNPFNVTFAEVKVRIGQEVEVVPLLGQRTNKKMFSA</sequence>
<dbReference type="EMBL" id="JAVRRL010000076">
    <property type="protein sequence ID" value="KAK5108842.1"/>
    <property type="molecule type" value="Genomic_DNA"/>
</dbReference>
<comment type="caution">
    <text evidence="7">The sequence shown here is derived from an EMBL/GenBank/DDBJ whole genome shotgun (WGS) entry which is preliminary data.</text>
</comment>
<dbReference type="Pfam" id="PF09749">
    <property type="entry name" value="HVSL"/>
    <property type="match status" value="1"/>
</dbReference>
<dbReference type="GO" id="GO:0034477">
    <property type="term" value="P:U6 snRNA 3'-end processing"/>
    <property type="evidence" value="ECO:0007669"/>
    <property type="project" value="UniProtKB-UniRule"/>
</dbReference>
<keyword evidence="1 5" id="KW-0540">Nuclease</keyword>
<dbReference type="GO" id="GO:1990838">
    <property type="term" value="F:poly(U)-specific exoribonuclease activity, producing 3' uridine cyclic phosphate ends"/>
    <property type="evidence" value="ECO:0007669"/>
    <property type="project" value="UniProtKB-UniRule"/>
</dbReference>
<dbReference type="Gene3D" id="3.90.1140.10">
    <property type="entry name" value="Cyclic phosphodiesterase"/>
    <property type="match status" value="1"/>
</dbReference>
<dbReference type="GO" id="GO:0016829">
    <property type="term" value="F:lyase activity"/>
    <property type="evidence" value="ECO:0007669"/>
    <property type="project" value="UniProtKB-KW"/>
</dbReference>
<feature type="active site" description="Proton donor/acceptor" evidence="5">
    <location>
        <position position="235"/>
    </location>
</feature>
<evidence type="ECO:0000313" key="7">
    <source>
        <dbReference type="EMBL" id="KAK5108842.1"/>
    </source>
</evidence>
<reference evidence="7" key="1">
    <citation type="submission" date="2023-08" db="EMBL/GenBank/DDBJ databases">
        <title>Black Yeasts Isolated from many extreme environments.</title>
        <authorList>
            <person name="Coleine C."/>
            <person name="Stajich J.E."/>
            <person name="Selbmann L."/>
        </authorList>
    </citation>
    <scope>NUCLEOTIDE SEQUENCE</scope>
    <source>
        <strain evidence="7">CCFEE 5401</strain>
    </source>
</reference>
<proteinExistence type="inferred from homology"/>
<evidence type="ECO:0000256" key="1">
    <source>
        <dbReference type="ARBA" id="ARBA00022722"/>
    </source>
</evidence>
<evidence type="ECO:0000256" key="3">
    <source>
        <dbReference type="ARBA" id="ARBA00023239"/>
    </source>
</evidence>
<accession>A0AAN7TBF2</accession>
<comment type="similarity">
    <text evidence="5">Belongs to the 2H phosphoesterase superfamily. USB1 family.</text>
</comment>
<keyword evidence="4 5" id="KW-0539">Nucleus</keyword>
<keyword evidence="2 5" id="KW-0378">Hydrolase</keyword>
<dbReference type="HAMAP" id="MF_03040">
    <property type="entry name" value="USB1"/>
    <property type="match status" value="1"/>
</dbReference>
<comment type="function">
    <text evidence="5">Phosphodiesterase responsible for the U6 snRNA 3' end processing. Acts as an exoribonuclease (RNase) responsible for trimming the poly(U) tract of the last nucleotides in the pre-U6 snRNA molecule, leading to the formation of mature U6 snRNA.</text>
</comment>
<dbReference type="AlphaFoldDB" id="A0AAN7TBF2"/>
<evidence type="ECO:0000256" key="2">
    <source>
        <dbReference type="ARBA" id="ARBA00022801"/>
    </source>
</evidence>
<dbReference type="InterPro" id="IPR027521">
    <property type="entry name" value="Usb1"/>
</dbReference>
<organism evidence="7 8">
    <name type="scientific">Meristemomyces frigidus</name>
    <dbReference type="NCBI Taxonomy" id="1508187"/>
    <lineage>
        <taxon>Eukaryota</taxon>
        <taxon>Fungi</taxon>
        <taxon>Dikarya</taxon>
        <taxon>Ascomycota</taxon>
        <taxon>Pezizomycotina</taxon>
        <taxon>Dothideomycetes</taxon>
        <taxon>Dothideomycetidae</taxon>
        <taxon>Mycosphaerellales</taxon>
        <taxon>Teratosphaeriaceae</taxon>
        <taxon>Meristemomyces</taxon>
    </lineage>
</organism>
<dbReference type="Proteomes" id="UP001310890">
    <property type="component" value="Unassembled WGS sequence"/>
</dbReference>
<evidence type="ECO:0000313" key="8">
    <source>
        <dbReference type="Proteomes" id="UP001310890"/>
    </source>
</evidence>
<dbReference type="EC" id="3.1.4.-" evidence="5"/>
<feature type="region of interest" description="Disordered" evidence="6">
    <location>
        <begin position="1"/>
        <end position="39"/>
    </location>
</feature>
<evidence type="ECO:0000256" key="4">
    <source>
        <dbReference type="ARBA" id="ARBA00023242"/>
    </source>
</evidence>
<gene>
    <name evidence="5" type="primary">USB1</name>
    <name evidence="7" type="ORF">LTR62_007732</name>
</gene>